<dbReference type="AlphaFoldDB" id="A0A0E9PAE9"/>
<accession>A0A0E9PAE9</accession>
<protein>
    <submittedName>
        <fullName evidence="1">Uncharacterized protein</fullName>
    </submittedName>
</protein>
<reference evidence="1" key="2">
    <citation type="journal article" date="2015" name="Fish Shellfish Immunol.">
        <title>Early steps in the European eel (Anguilla anguilla)-Vibrio vulnificus interaction in the gills: Role of the RtxA13 toxin.</title>
        <authorList>
            <person name="Callol A."/>
            <person name="Pajuelo D."/>
            <person name="Ebbesson L."/>
            <person name="Teles M."/>
            <person name="MacKenzie S."/>
            <person name="Amaro C."/>
        </authorList>
    </citation>
    <scope>NUCLEOTIDE SEQUENCE</scope>
</reference>
<evidence type="ECO:0000313" key="1">
    <source>
        <dbReference type="EMBL" id="JAH00808.1"/>
    </source>
</evidence>
<organism evidence="1">
    <name type="scientific">Anguilla anguilla</name>
    <name type="common">European freshwater eel</name>
    <name type="synonym">Muraena anguilla</name>
    <dbReference type="NCBI Taxonomy" id="7936"/>
    <lineage>
        <taxon>Eukaryota</taxon>
        <taxon>Metazoa</taxon>
        <taxon>Chordata</taxon>
        <taxon>Craniata</taxon>
        <taxon>Vertebrata</taxon>
        <taxon>Euteleostomi</taxon>
        <taxon>Actinopterygii</taxon>
        <taxon>Neopterygii</taxon>
        <taxon>Teleostei</taxon>
        <taxon>Anguilliformes</taxon>
        <taxon>Anguillidae</taxon>
        <taxon>Anguilla</taxon>
    </lineage>
</organism>
<name>A0A0E9PAE9_ANGAN</name>
<sequence length="53" mass="5732">MSGQTCTRPKDSKPANASGMCNTALTQQEYTHGDDICVCSVNPCEKTSMLKYS</sequence>
<reference evidence="1" key="1">
    <citation type="submission" date="2014-11" db="EMBL/GenBank/DDBJ databases">
        <authorList>
            <person name="Amaro Gonzalez C."/>
        </authorList>
    </citation>
    <scope>NUCLEOTIDE SEQUENCE</scope>
</reference>
<proteinExistence type="predicted"/>
<dbReference type="EMBL" id="GBXM01107769">
    <property type="protein sequence ID" value="JAH00808.1"/>
    <property type="molecule type" value="Transcribed_RNA"/>
</dbReference>